<dbReference type="SMART" id="SM00450">
    <property type="entry name" value="RHOD"/>
    <property type="match status" value="1"/>
</dbReference>
<dbReference type="Pfam" id="PF00581">
    <property type="entry name" value="Rhodanese"/>
    <property type="match status" value="1"/>
</dbReference>
<dbReference type="PANTHER" id="PTHR45187:SF2">
    <property type="entry name" value="RHODANESE-LIKE DOMAIN-CONTAINING PROTEIN 11, CHLOROPLASTIC"/>
    <property type="match status" value="1"/>
</dbReference>
<feature type="domain" description="Rhodanese" evidence="1">
    <location>
        <begin position="112"/>
        <end position="235"/>
    </location>
</feature>
<dbReference type="EMBL" id="CM026426">
    <property type="protein sequence ID" value="KAG0574862.1"/>
    <property type="molecule type" value="Genomic_DNA"/>
</dbReference>
<dbReference type="CDD" id="cd00158">
    <property type="entry name" value="RHOD"/>
    <property type="match status" value="1"/>
</dbReference>
<dbReference type="Gene3D" id="3.40.250.10">
    <property type="entry name" value="Rhodanese-like domain"/>
    <property type="match status" value="1"/>
</dbReference>
<dbReference type="AlphaFoldDB" id="A0A8T0HUX4"/>
<organism evidence="2 3">
    <name type="scientific">Ceratodon purpureus</name>
    <name type="common">Fire moss</name>
    <name type="synonym">Dicranum purpureum</name>
    <dbReference type="NCBI Taxonomy" id="3225"/>
    <lineage>
        <taxon>Eukaryota</taxon>
        <taxon>Viridiplantae</taxon>
        <taxon>Streptophyta</taxon>
        <taxon>Embryophyta</taxon>
        <taxon>Bryophyta</taxon>
        <taxon>Bryophytina</taxon>
        <taxon>Bryopsida</taxon>
        <taxon>Dicranidae</taxon>
        <taxon>Pseudoditrichales</taxon>
        <taxon>Ditrichaceae</taxon>
        <taxon>Ceratodon</taxon>
    </lineage>
</organism>
<dbReference type="PANTHER" id="PTHR45187">
    <property type="entry name" value="RHODANESE-LIKE DOMAIN-CONTAINING PROTEIN 11, CHLOROPLASTIC"/>
    <property type="match status" value="1"/>
</dbReference>
<dbReference type="Proteomes" id="UP000822688">
    <property type="component" value="Chromosome V"/>
</dbReference>
<protein>
    <recommendedName>
        <fullName evidence="1">Rhodanese domain-containing protein</fullName>
    </recommendedName>
</protein>
<dbReference type="InterPro" id="IPR036873">
    <property type="entry name" value="Rhodanese-like_dom_sf"/>
</dbReference>
<dbReference type="PROSITE" id="PS50206">
    <property type="entry name" value="RHODANESE_3"/>
    <property type="match status" value="1"/>
</dbReference>
<sequence>MAMAGLSLKATAAVTTRSLQTGDKRPFRSTAQKCRVSQLACVSASHEDLRAASVRHLAFQRSSSCTVVQITCAQDLAEQMREMRAAEKRWEQQVKEGKVKQLSAKEAGYAMQLNGYTFLDVRPSNERSKALVKDSVHVPMYEVDKSVDPGTLLRKFSNFTMGGWWNGLPVMKYNERFMPDVVAKIPKTAIIIVGCQKGLRSLSACERLYKAGYRNLFWLNGGLDAAQEGDLEREGPQPFNFGGIGGVSEFIGWTDVQRAEAQKQGFGYRVALFSRLLALVLTADLMFLGAQQLSRFFFELRQ</sequence>
<evidence type="ECO:0000313" key="2">
    <source>
        <dbReference type="EMBL" id="KAG0574862.1"/>
    </source>
</evidence>
<reference evidence="2" key="1">
    <citation type="submission" date="2020-06" db="EMBL/GenBank/DDBJ databases">
        <title>WGS assembly of Ceratodon purpureus strain R40.</title>
        <authorList>
            <person name="Carey S.B."/>
            <person name="Jenkins J."/>
            <person name="Shu S."/>
            <person name="Lovell J.T."/>
            <person name="Sreedasyam A."/>
            <person name="Maumus F."/>
            <person name="Tiley G.P."/>
            <person name="Fernandez-Pozo N."/>
            <person name="Barry K."/>
            <person name="Chen C."/>
            <person name="Wang M."/>
            <person name="Lipzen A."/>
            <person name="Daum C."/>
            <person name="Saski C.A."/>
            <person name="Payton A.C."/>
            <person name="Mcbreen J.C."/>
            <person name="Conrad R.E."/>
            <person name="Kollar L.M."/>
            <person name="Olsson S."/>
            <person name="Huttunen S."/>
            <person name="Landis J.B."/>
            <person name="Wickett N.J."/>
            <person name="Johnson M.G."/>
            <person name="Rensing S.A."/>
            <person name="Grimwood J."/>
            <person name="Schmutz J."/>
            <person name="Mcdaniel S.F."/>
        </authorList>
    </citation>
    <scope>NUCLEOTIDE SEQUENCE</scope>
    <source>
        <strain evidence="2">R40</strain>
    </source>
</reference>
<gene>
    <name evidence="2" type="ORF">KC19_VG297900</name>
</gene>
<dbReference type="InterPro" id="IPR001763">
    <property type="entry name" value="Rhodanese-like_dom"/>
</dbReference>
<name>A0A8T0HUX4_CERPU</name>
<comment type="caution">
    <text evidence="2">The sequence shown here is derived from an EMBL/GenBank/DDBJ whole genome shotgun (WGS) entry which is preliminary data.</text>
</comment>
<dbReference type="SUPFAM" id="SSF52821">
    <property type="entry name" value="Rhodanese/Cell cycle control phosphatase"/>
    <property type="match status" value="1"/>
</dbReference>
<keyword evidence="3" id="KW-1185">Reference proteome</keyword>
<proteinExistence type="predicted"/>
<dbReference type="InterPro" id="IPR044664">
    <property type="entry name" value="STR11-like"/>
</dbReference>
<evidence type="ECO:0000259" key="1">
    <source>
        <dbReference type="PROSITE" id="PS50206"/>
    </source>
</evidence>
<evidence type="ECO:0000313" key="3">
    <source>
        <dbReference type="Proteomes" id="UP000822688"/>
    </source>
</evidence>
<accession>A0A8T0HUX4</accession>